<comment type="caution">
    <text evidence="9">The sequence shown here is derived from an EMBL/GenBank/DDBJ whole genome shotgun (WGS) entry which is preliminary data.</text>
</comment>
<dbReference type="AlphaFoldDB" id="X1SC81"/>
<evidence type="ECO:0000256" key="7">
    <source>
        <dbReference type="SAM" id="Phobius"/>
    </source>
</evidence>
<sequence>LFMGCILDAVPVMLIFFPVLLPLALQLGIEPTHFGVIVVINLMIGLLTPPIGALLFLVTKIADIEFEKLVRQIWPYTLSLIFVLVLCTFIPQLVMWIPNLVFK</sequence>
<accession>X1SC81</accession>
<dbReference type="EMBL" id="BARW01017714">
    <property type="protein sequence ID" value="GAI90578.1"/>
    <property type="molecule type" value="Genomic_DNA"/>
</dbReference>
<protein>
    <recommendedName>
        <fullName evidence="8">TRAP C4-dicarboxylate transport system permease DctM subunit domain-containing protein</fullName>
    </recommendedName>
</protein>
<dbReference type="GO" id="GO:0022857">
    <property type="term" value="F:transmembrane transporter activity"/>
    <property type="evidence" value="ECO:0007669"/>
    <property type="project" value="TreeGrafter"/>
</dbReference>
<dbReference type="Pfam" id="PF06808">
    <property type="entry name" value="DctM"/>
    <property type="match status" value="1"/>
</dbReference>
<feature type="transmembrane region" description="Helical" evidence="7">
    <location>
        <begin position="73"/>
        <end position="97"/>
    </location>
</feature>
<feature type="domain" description="TRAP C4-dicarboxylate transport system permease DctM subunit" evidence="8">
    <location>
        <begin position="1"/>
        <end position="93"/>
    </location>
</feature>
<reference evidence="9" key="1">
    <citation type="journal article" date="2014" name="Front. Microbiol.">
        <title>High frequency of phylogenetically diverse reductive dehalogenase-homologous genes in deep subseafloor sedimentary metagenomes.</title>
        <authorList>
            <person name="Kawai M."/>
            <person name="Futagami T."/>
            <person name="Toyoda A."/>
            <person name="Takaki Y."/>
            <person name="Nishi S."/>
            <person name="Hori S."/>
            <person name="Arai W."/>
            <person name="Tsubouchi T."/>
            <person name="Morono Y."/>
            <person name="Uchiyama I."/>
            <person name="Ito T."/>
            <person name="Fujiyama A."/>
            <person name="Inagaki F."/>
            <person name="Takami H."/>
        </authorList>
    </citation>
    <scope>NUCLEOTIDE SEQUENCE</scope>
    <source>
        <strain evidence="9">Expedition CK06-06</strain>
    </source>
</reference>
<feature type="non-terminal residue" evidence="9">
    <location>
        <position position="1"/>
    </location>
</feature>
<name>X1SC81_9ZZZZ</name>
<dbReference type="InterPro" id="IPR010656">
    <property type="entry name" value="DctM"/>
</dbReference>
<evidence type="ECO:0000256" key="3">
    <source>
        <dbReference type="ARBA" id="ARBA00022519"/>
    </source>
</evidence>
<gene>
    <name evidence="9" type="ORF">S12H4_30532</name>
</gene>
<evidence type="ECO:0000313" key="9">
    <source>
        <dbReference type="EMBL" id="GAI90578.1"/>
    </source>
</evidence>
<keyword evidence="4 7" id="KW-0812">Transmembrane</keyword>
<evidence type="ECO:0000256" key="4">
    <source>
        <dbReference type="ARBA" id="ARBA00022692"/>
    </source>
</evidence>
<organism evidence="9">
    <name type="scientific">marine sediment metagenome</name>
    <dbReference type="NCBI Taxonomy" id="412755"/>
    <lineage>
        <taxon>unclassified sequences</taxon>
        <taxon>metagenomes</taxon>
        <taxon>ecological metagenomes</taxon>
    </lineage>
</organism>
<proteinExistence type="predicted"/>
<comment type="subcellular location">
    <subcellularLocation>
        <location evidence="1">Cell inner membrane</location>
        <topology evidence="1">Multi-pass membrane protein</topology>
    </subcellularLocation>
</comment>
<feature type="transmembrane region" description="Helical" evidence="7">
    <location>
        <begin position="12"/>
        <end position="29"/>
    </location>
</feature>
<dbReference type="GO" id="GO:0005886">
    <property type="term" value="C:plasma membrane"/>
    <property type="evidence" value="ECO:0007669"/>
    <property type="project" value="UniProtKB-SubCell"/>
</dbReference>
<evidence type="ECO:0000256" key="2">
    <source>
        <dbReference type="ARBA" id="ARBA00022475"/>
    </source>
</evidence>
<feature type="transmembrane region" description="Helical" evidence="7">
    <location>
        <begin position="35"/>
        <end position="61"/>
    </location>
</feature>
<keyword evidence="3" id="KW-0997">Cell inner membrane</keyword>
<evidence type="ECO:0000256" key="1">
    <source>
        <dbReference type="ARBA" id="ARBA00004429"/>
    </source>
</evidence>
<dbReference type="InterPro" id="IPR004681">
    <property type="entry name" value="TRAP_DctM"/>
</dbReference>
<keyword evidence="6 7" id="KW-0472">Membrane</keyword>
<dbReference type="PANTHER" id="PTHR33362">
    <property type="entry name" value="SIALIC ACID TRAP TRANSPORTER PERMEASE PROTEIN SIAT-RELATED"/>
    <property type="match status" value="1"/>
</dbReference>
<keyword evidence="2" id="KW-1003">Cell membrane</keyword>
<evidence type="ECO:0000259" key="8">
    <source>
        <dbReference type="Pfam" id="PF06808"/>
    </source>
</evidence>
<evidence type="ECO:0000256" key="6">
    <source>
        <dbReference type="ARBA" id="ARBA00023136"/>
    </source>
</evidence>
<evidence type="ECO:0000256" key="5">
    <source>
        <dbReference type="ARBA" id="ARBA00022989"/>
    </source>
</evidence>
<keyword evidence="5 7" id="KW-1133">Transmembrane helix</keyword>